<dbReference type="InterPro" id="IPR050765">
    <property type="entry name" value="Riboflavin_Biosynth_HTPR"/>
</dbReference>
<reference evidence="2 3" key="1">
    <citation type="submission" date="2020-05" db="EMBL/GenBank/DDBJ databases">
        <title>MicrobeNet Type strains.</title>
        <authorList>
            <person name="Nicholson A.C."/>
        </authorList>
    </citation>
    <scope>NUCLEOTIDE SEQUENCE [LARGE SCALE GENOMIC DNA]</scope>
    <source>
        <strain evidence="2 3">JCM 3224</strain>
    </source>
</reference>
<sequence length="208" mass="22408">MELSVTTFITLDGVYQAPGGPEEDPGGGFTHGGWSVPFGDDAFGEFMISVFDRVDAFLLGRRTYEIFAGYWPEHDDPADPIAHKLNSLPKYVATRTLDQADWFGSELLHGDLVKEVTELKARPGHELQVHGSGDLVHTLLANGLVDTLNILTFPVILGSGKRLFVEGAQPTGLALTESRTTPAGVIIGTYRKQGAPVYGDYSDEGSSA</sequence>
<evidence type="ECO:0000313" key="2">
    <source>
        <dbReference type="EMBL" id="NNH74313.1"/>
    </source>
</evidence>
<evidence type="ECO:0000313" key="3">
    <source>
        <dbReference type="Proteomes" id="UP000586827"/>
    </source>
</evidence>
<feature type="domain" description="Bacterial bifunctional deaminase-reductase C-terminal" evidence="1">
    <location>
        <begin position="4"/>
        <end position="186"/>
    </location>
</feature>
<proteinExistence type="predicted"/>
<dbReference type="SUPFAM" id="SSF53597">
    <property type="entry name" value="Dihydrofolate reductase-like"/>
    <property type="match status" value="1"/>
</dbReference>
<comment type="caution">
    <text evidence="2">The sequence shown here is derived from an EMBL/GenBank/DDBJ whole genome shotgun (WGS) entry which is preliminary data.</text>
</comment>
<dbReference type="GO" id="GO:0009231">
    <property type="term" value="P:riboflavin biosynthetic process"/>
    <property type="evidence" value="ECO:0007669"/>
    <property type="project" value="InterPro"/>
</dbReference>
<name>A0A849C6F1_9NOCA</name>
<evidence type="ECO:0000259" key="1">
    <source>
        <dbReference type="Pfam" id="PF01872"/>
    </source>
</evidence>
<dbReference type="Pfam" id="PF01872">
    <property type="entry name" value="RibD_C"/>
    <property type="match status" value="1"/>
</dbReference>
<gene>
    <name evidence="2" type="ORF">HLB23_31445</name>
</gene>
<dbReference type="PANTHER" id="PTHR38011">
    <property type="entry name" value="DIHYDROFOLATE REDUCTASE FAMILY PROTEIN (AFU_ORTHOLOGUE AFUA_8G06820)"/>
    <property type="match status" value="1"/>
</dbReference>
<dbReference type="RefSeq" id="WP_067523716.1">
    <property type="nucleotide sequence ID" value="NZ_JABELX010000013.1"/>
</dbReference>
<protein>
    <submittedName>
        <fullName evidence="2">Dihydrofolate reductase</fullName>
    </submittedName>
</protein>
<dbReference type="Gene3D" id="3.40.430.10">
    <property type="entry name" value="Dihydrofolate Reductase, subunit A"/>
    <property type="match status" value="1"/>
</dbReference>
<accession>A0A849C6F1</accession>
<organism evidence="2 3">
    <name type="scientific">Nocardia uniformis</name>
    <dbReference type="NCBI Taxonomy" id="53432"/>
    <lineage>
        <taxon>Bacteria</taxon>
        <taxon>Bacillati</taxon>
        <taxon>Actinomycetota</taxon>
        <taxon>Actinomycetes</taxon>
        <taxon>Mycobacteriales</taxon>
        <taxon>Nocardiaceae</taxon>
        <taxon>Nocardia</taxon>
    </lineage>
</organism>
<dbReference type="InterPro" id="IPR024072">
    <property type="entry name" value="DHFR-like_dom_sf"/>
</dbReference>
<keyword evidence="3" id="KW-1185">Reference proteome</keyword>
<dbReference type="PANTHER" id="PTHR38011:SF2">
    <property type="entry name" value="BIFUNCTIONAL DEAMINASE-REDUCTASE DOMAIN PROTEIN"/>
    <property type="match status" value="1"/>
</dbReference>
<dbReference type="GO" id="GO:0008703">
    <property type="term" value="F:5-amino-6-(5-phosphoribosylamino)uracil reductase activity"/>
    <property type="evidence" value="ECO:0007669"/>
    <property type="project" value="InterPro"/>
</dbReference>
<dbReference type="EMBL" id="JABELX010000013">
    <property type="protein sequence ID" value="NNH74313.1"/>
    <property type="molecule type" value="Genomic_DNA"/>
</dbReference>
<dbReference type="InterPro" id="IPR002734">
    <property type="entry name" value="RibDG_C"/>
</dbReference>
<dbReference type="AlphaFoldDB" id="A0A849C6F1"/>
<dbReference type="Proteomes" id="UP000586827">
    <property type="component" value="Unassembled WGS sequence"/>
</dbReference>